<dbReference type="PROSITE" id="PS50893">
    <property type="entry name" value="ABC_TRANSPORTER_2"/>
    <property type="match status" value="1"/>
</dbReference>
<dbReference type="GO" id="GO:0051301">
    <property type="term" value="P:cell division"/>
    <property type="evidence" value="ECO:0007669"/>
    <property type="project" value="UniProtKB-UniRule"/>
</dbReference>
<dbReference type="InterPro" id="IPR017911">
    <property type="entry name" value="MacB-like_ATP-bd"/>
</dbReference>
<evidence type="ECO:0000256" key="8">
    <source>
        <dbReference type="ARBA" id="ARBA00023136"/>
    </source>
</evidence>
<comment type="subcellular location">
    <subcellularLocation>
        <location evidence="10">Cell membrane</location>
        <topology evidence="10">Peripheral membrane protein</topology>
        <orientation evidence="10">Cytoplasmic side</orientation>
    </subcellularLocation>
</comment>
<dbReference type="InterPro" id="IPR017871">
    <property type="entry name" value="ABC_transporter-like_CS"/>
</dbReference>
<dbReference type="InterPro" id="IPR003593">
    <property type="entry name" value="AAA+_ATPase"/>
</dbReference>
<dbReference type="Pfam" id="PF00005">
    <property type="entry name" value="ABC_tran"/>
    <property type="match status" value="1"/>
</dbReference>
<sequence>MIKFENVTKIYPDNTSVLQDVSFEINEGEFVSIVGKSGAGKTTLTKLILGLEKPTYGSVYFQGKSMSDVDSAELQLIRRKVGVIYQDYKLLSSRTVFENVAYIMAVEGKENDEIMLAVPRVLEAVGLHEKMDNFPRELSGGEQQRLAVARALVNNPDVIIADEPTGNLDPYNAYEVIGLLEKINKAGKTVVLSTHDRGIINKLGKRVIIIENGKITSDEEKGKFII</sequence>
<evidence type="ECO:0000313" key="13">
    <source>
        <dbReference type="Proteomes" id="UP000178991"/>
    </source>
</evidence>
<proteinExistence type="inferred from homology"/>
<evidence type="ECO:0000259" key="11">
    <source>
        <dbReference type="PROSITE" id="PS50893"/>
    </source>
</evidence>
<evidence type="ECO:0000256" key="7">
    <source>
        <dbReference type="ARBA" id="ARBA00022840"/>
    </source>
</evidence>
<evidence type="ECO:0000256" key="5">
    <source>
        <dbReference type="ARBA" id="ARBA00022618"/>
    </source>
</evidence>
<dbReference type="PANTHER" id="PTHR24220:SF470">
    <property type="entry name" value="CELL DIVISION ATP-BINDING PROTEIN FTSE"/>
    <property type="match status" value="1"/>
</dbReference>
<dbReference type="PANTHER" id="PTHR24220">
    <property type="entry name" value="IMPORT ATP-BINDING PROTEIN"/>
    <property type="match status" value="1"/>
</dbReference>
<evidence type="ECO:0000256" key="9">
    <source>
        <dbReference type="ARBA" id="ARBA00023306"/>
    </source>
</evidence>
<dbReference type="GO" id="GO:0005886">
    <property type="term" value="C:plasma membrane"/>
    <property type="evidence" value="ECO:0007669"/>
    <property type="project" value="UniProtKB-SubCell"/>
</dbReference>
<comment type="similarity">
    <text evidence="1 10">Belongs to the ABC transporter superfamily.</text>
</comment>
<evidence type="ECO:0000256" key="3">
    <source>
        <dbReference type="ARBA" id="ARBA00022448"/>
    </source>
</evidence>
<protein>
    <recommendedName>
        <fullName evidence="2 10">Cell division ATP-binding protein FtsE</fullName>
    </recommendedName>
</protein>
<evidence type="ECO:0000256" key="4">
    <source>
        <dbReference type="ARBA" id="ARBA00022475"/>
    </source>
</evidence>
<dbReference type="InterPro" id="IPR003439">
    <property type="entry name" value="ABC_transporter-like_ATP-bd"/>
</dbReference>
<dbReference type="InterPro" id="IPR005286">
    <property type="entry name" value="Cell_div_FtsE"/>
</dbReference>
<dbReference type="FunFam" id="3.40.50.300:FF:000056">
    <property type="entry name" value="Cell division ATP-binding protein FtsE"/>
    <property type="match status" value="1"/>
</dbReference>
<evidence type="ECO:0000313" key="12">
    <source>
        <dbReference type="EMBL" id="OGZ62334.1"/>
    </source>
</evidence>
<keyword evidence="4 10" id="KW-1003">Cell membrane</keyword>
<dbReference type="GO" id="GO:0022857">
    <property type="term" value="F:transmembrane transporter activity"/>
    <property type="evidence" value="ECO:0007669"/>
    <property type="project" value="TreeGrafter"/>
</dbReference>
<gene>
    <name evidence="10" type="primary">ftsE</name>
    <name evidence="12" type="ORF">A2639_00810</name>
</gene>
<dbReference type="NCBIfam" id="TIGR02673">
    <property type="entry name" value="FtsE"/>
    <property type="match status" value="1"/>
</dbReference>
<dbReference type="Proteomes" id="UP000178991">
    <property type="component" value="Unassembled WGS sequence"/>
</dbReference>
<dbReference type="SUPFAM" id="SSF52540">
    <property type="entry name" value="P-loop containing nucleoside triphosphate hydrolases"/>
    <property type="match status" value="1"/>
</dbReference>
<keyword evidence="6 10" id="KW-0547">Nucleotide-binding</keyword>
<name>A0A1G2HIK2_9BACT</name>
<keyword evidence="9 10" id="KW-0131">Cell cycle</keyword>
<dbReference type="InterPro" id="IPR015854">
    <property type="entry name" value="ABC_transpr_LolD-like"/>
</dbReference>
<keyword evidence="8 10" id="KW-0472">Membrane</keyword>
<dbReference type="GO" id="GO:0005524">
    <property type="term" value="F:ATP binding"/>
    <property type="evidence" value="ECO:0007669"/>
    <property type="project" value="UniProtKB-UniRule"/>
</dbReference>
<feature type="domain" description="ABC transporter" evidence="11">
    <location>
        <begin position="2"/>
        <end position="226"/>
    </location>
</feature>
<accession>A0A1G2HIK2</accession>
<organism evidence="12 13">
    <name type="scientific">Candidatus Staskawiczbacteria bacterium RIFCSPHIGHO2_01_FULL_34_27</name>
    <dbReference type="NCBI Taxonomy" id="1802199"/>
    <lineage>
        <taxon>Bacteria</taxon>
        <taxon>Candidatus Staskawicziibacteriota</taxon>
    </lineage>
</organism>
<keyword evidence="5 10" id="KW-0132">Cell division</keyword>
<dbReference type="EMBL" id="MHOL01000023">
    <property type="protein sequence ID" value="OGZ62334.1"/>
    <property type="molecule type" value="Genomic_DNA"/>
</dbReference>
<reference evidence="12 13" key="1">
    <citation type="journal article" date="2016" name="Nat. Commun.">
        <title>Thousands of microbial genomes shed light on interconnected biogeochemical processes in an aquifer system.</title>
        <authorList>
            <person name="Anantharaman K."/>
            <person name="Brown C.T."/>
            <person name="Hug L.A."/>
            <person name="Sharon I."/>
            <person name="Castelle C.J."/>
            <person name="Probst A.J."/>
            <person name="Thomas B.C."/>
            <person name="Singh A."/>
            <person name="Wilkins M.J."/>
            <person name="Karaoz U."/>
            <person name="Brodie E.L."/>
            <person name="Williams K.H."/>
            <person name="Hubbard S.S."/>
            <person name="Banfield J.F."/>
        </authorList>
    </citation>
    <scope>NUCLEOTIDE SEQUENCE [LARGE SCALE GENOMIC DNA]</scope>
</reference>
<comment type="caution">
    <text evidence="12">The sequence shown here is derived from an EMBL/GenBank/DDBJ whole genome shotgun (WGS) entry which is preliminary data.</text>
</comment>
<dbReference type="InterPro" id="IPR027417">
    <property type="entry name" value="P-loop_NTPase"/>
</dbReference>
<keyword evidence="3" id="KW-0813">Transport</keyword>
<evidence type="ECO:0000256" key="2">
    <source>
        <dbReference type="ARBA" id="ARBA00020019"/>
    </source>
</evidence>
<evidence type="ECO:0000256" key="1">
    <source>
        <dbReference type="ARBA" id="ARBA00005417"/>
    </source>
</evidence>
<dbReference type="AlphaFoldDB" id="A0A1G2HIK2"/>
<comment type="subunit">
    <text evidence="10">Homodimer. Forms a membrane-associated complex with FtsX.</text>
</comment>
<dbReference type="GO" id="GO:0016887">
    <property type="term" value="F:ATP hydrolysis activity"/>
    <property type="evidence" value="ECO:0007669"/>
    <property type="project" value="InterPro"/>
</dbReference>
<dbReference type="Gene3D" id="3.40.50.300">
    <property type="entry name" value="P-loop containing nucleotide triphosphate hydrolases"/>
    <property type="match status" value="1"/>
</dbReference>
<evidence type="ECO:0000256" key="6">
    <source>
        <dbReference type="ARBA" id="ARBA00022741"/>
    </source>
</evidence>
<dbReference type="PROSITE" id="PS00211">
    <property type="entry name" value="ABC_TRANSPORTER_1"/>
    <property type="match status" value="1"/>
</dbReference>
<dbReference type="CDD" id="cd03255">
    <property type="entry name" value="ABC_MJ0796_LolCDE_FtsE"/>
    <property type="match status" value="1"/>
</dbReference>
<keyword evidence="7 10" id="KW-0067">ATP-binding</keyword>
<dbReference type="SMART" id="SM00382">
    <property type="entry name" value="AAA"/>
    <property type="match status" value="1"/>
</dbReference>
<comment type="function">
    <text evidence="10">Part of the ABC transporter FtsEX involved in cellular division.</text>
</comment>
<evidence type="ECO:0000256" key="10">
    <source>
        <dbReference type="RuleBase" id="RU365094"/>
    </source>
</evidence>